<keyword evidence="1" id="KW-0732">Signal</keyword>
<gene>
    <name evidence="3" type="ORF">KI387_017595</name>
</gene>
<evidence type="ECO:0000256" key="1">
    <source>
        <dbReference type="ARBA" id="ARBA00022729"/>
    </source>
</evidence>
<dbReference type="SUPFAM" id="SSF56112">
    <property type="entry name" value="Protein kinase-like (PK-like)"/>
    <property type="match status" value="1"/>
</dbReference>
<organism evidence="3 4">
    <name type="scientific">Taxus chinensis</name>
    <name type="common">Chinese yew</name>
    <name type="synonym">Taxus wallichiana var. chinensis</name>
    <dbReference type="NCBI Taxonomy" id="29808"/>
    <lineage>
        <taxon>Eukaryota</taxon>
        <taxon>Viridiplantae</taxon>
        <taxon>Streptophyta</taxon>
        <taxon>Embryophyta</taxon>
        <taxon>Tracheophyta</taxon>
        <taxon>Spermatophyta</taxon>
        <taxon>Pinopsida</taxon>
        <taxon>Pinidae</taxon>
        <taxon>Conifers II</taxon>
        <taxon>Cupressales</taxon>
        <taxon>Taxaceae</taxon>
        <taxon>Taxus</taxon>
    </lineage>
</organism>
<dbReference type="GO" id="GO:0005524">
    <property type="term" value="F:ATP binding"/>
    <property type="evidence" value="ECO:0007669"/>
    <property type="project" value="InterPro"/>
</dbReference>
<dbReference type="InterPro" id="IPR051343">
    <property type="entry name" value="G-type_lectin_kinases/EP1-like"/>
</dbReference>
<proteinExistence type="predicted"/>
<name>A0AA38LGE7_TAXCH</name>
<dbReference type="EMBL" id="JAHRHJ020000003">
    <property type="protein sequence ID" value="KAH9322956.1"/>
    <property type="molecule type" value="Genomic_DNA"/>
</dbReference>
<dbReference type="AlphaFoldDB" id="A0AA38LGE7"/>
<dbReference type="Gene3D" id="1.10.510.10">
    <property type="entry name" value="Transferase(Phosphotransferase) domain 1"/>
    <property type="match status" value="1"/>
</dbReference>
<dbReference type="OMA" id="WIRYSMA"/>
<sequence length="220" mass="25255">IKFGLSTQALMQGDHHALIPKASKHSLGCKLLAQSSFFSQSKLLNEDMPQIITTVRGTPSYLTPECLTHSISTWKCDVYIFGMVLLQLVSWRRNFDPSYNPQLFYFPAWLMLRDLKDQYLDLTNKRLENNVDTEGIIRMTKVALWCIQDNPEKRPCMSVALKMLVGEIDIPDAPLWLVQRGLDFLEGYGYSPMTSERGEQDALYRNERPYDSIPILSSIE</sequence>
<feature type="non-terminal residue" evidence="3">
    <location>
        <position position="220"/>
    </location>
</feature>
<comment type="caution">
    <text evidence="3">The sequence shown here is derived from an EMBL/GenBank/DDBJ whole genome shotgun (WGS) entry which is preliminary data.</text>
</comment>
<dbReference type="InterPro" id="IPR000719">
    <property type="entry name" value="Prot_kinase_dom"/>
</dbReference>
<feature type="domain" description="Protein kinase" evidence="2">
    <location>
        <begin position="1"/>
        <end position="177"/>
    </location>
</feature>
<dbReference type="GO" id="GO:0004672">
    <property type="term" value="F:protein kinase activity"/>
    <property type="evidence" value="ECO:0007669"/>
    <property type="project" value="InterPro"/>
</dbReference>
<accession>A0AA38LGE7</accession>
<dbReference type="PANTHER" id="PTHR47976">
    <property type="entry name" value="G-TYPE LECTIN S-RECEPTOR-LIKE SERINE/THREONINE-PROTEIN KINASE SD2-5"/>
    <property type="match status" value="1"/>
</dbReference>
<evidence type="ECO:0000313" key="4">
    <source>
        <dbReference type="Proteomes" id="UP000824469"/>
    </source>
</evidence>
<evidence type="ECO:0000259" key="2">
    <source>
        <dbReference type="PROSITE" id="PS50011"/>
    </source>
</evidence>
<reference evidence="3 4" key="1">
    <citation type="journal article" date="2021" name="Nat. Plants">
        <title>The Taxus genome provides insights into paclitaxel biosynthesis.</title>
        <authorList>
            <person name="Xiong X."/>
            <person name="Gou J."/>
            <person name="Liao Q."/>
            <person name="Li Y."/>
            <person name="Zhou Q."/>
            <person name="Bi G."/>
            <person name="Li C."/>
            <person name="Du R."/>
            <person name="Wang X."/>
            <person name="Sun T."/>
            <person name="Guo L."/>
            <person name="Liang H."/>
            <person name="Lu P."/>
            <person name="Wu Y."/>
            <person name="Zhang Z."/>
            <person name="Ro D.K."/>
            <person name="Shang Y."/>
            <person name="Huang S."/>
            <person name="Yan J."/>
        </authorList>
    </citation>
    <scope>NUCLEOTIDE SEQUENCE [LARGE SCALE GENOMIC DNA]</scope>
    <source>
        <strain evidence="3">Ta-2019</strain>
    </source>
</reference>
<protein>
    <recommendedName>
        <fullName evidence="2">Protein kinase domain-containing protein</fullName>
    </recommendedName>
</protein>
<evidence type="ECO:0000313" key="3">
    <source>
        <dbReference type="EMBL" id="KAH9322956.1"/>
    </source>
</evidence>
<dbReference type="Proteomes" id="UP000824469">
    <property type="component" value="Unassembled WGS sequence"/>
</dbReference>
<dbReference type="InterPro" id="IPR011009">
    <property type="entry name" value="Kinase-like_dom_sf"/>
</dbReference>
<feature type="non-terminal residue" evidence="3">
    <location>
        <position position="1"/>
    </location>
</feature>
<dbReference type="PROSITE" id="PS50011">
    <property type="entry name" value="PROTEIN_KINASE_DOM"/>
    <property type="match status" value="1"/>
</dbReference>
<keyword evidence="4" id="KW-1185">Reference proteome</keyword>